<evidence type="ECO:0000256" key="2">
    <source>
        <dbReference type="SAM" id="MobiDB-lite"/>
    </source>
</evidence>
<dbReference type="InterPro" id="IPR018289">
    <property type="entry name" value="MULE_transposase_dom"/>
</dbReference>
<protein>
    <recommendedName>
        <fullName evidence="3">SWIM-type domain-containing protein</fullName>
    </recommendedName>
</protein>
<reference evidence="4 5" key="1">
    <citation type="submission" date="2024-04" db="EMBL/GenBank/DDBJ databases">
        <authorList>
            <person name="Fracassetti M."/>
        </authorList>
    </citation>
    <scope>NUCLEOTIDE SEQUENCE [LARGE SCALE GENOMIC DNA]</scope>
</reference>
<dbReference type="Pfam" id="PF04434">
    <property type="entry name" value="SWIM"/>
    <property type="match status" value="1"/>
</dbReference>
<feature type="compositionally biased region" description="Acidic residues" evidence="2">
    <location>
        <begin position="1"/>
        <end position="11"/>
    </location>
</feature>
<organism evidence="4 5">
    <name type="scientific">Linum trigynum</name>
    <dbReference type="NCBI Taxonomy" id="586398"/>
    <lineage>
        <taxon>Eukaryota</taxon>
        <taxon>Viridiplantae</taxon>
        <taxon>Streptophyta</taxon>
        <taxon>Embryophyta</taxon>
        <taxon>Tracheophyta</taxon>
        <taxon>Spermatophyta</taxon>
        <taxon>Magnoliopsida</taxon>
        <taxon>eudicotyledons</taxon>
        <taxon>Gunneridae</taxon>
        <taxon>Pentapetalae</taxon>
        <taxon>rosids</taxon>
        <taxon>fabids</taxon>
        <taxon>Malpighiales</taxon>
        <taxon>Linaceae</taxon>
        <taxon>Linum</taxon>
    </lineage>
</organism>
<feature type="domain" description="SWIM-type" evidence="3">
    <location>
        <begin position="609"/>
        <end position="643"/>
    </location>
</feature>
<dbReference type="Pfam" id="PF03101">
    <property type="entry name" value="FAR1"/>
    <property type="match status" value="1"/>
</dbReference>
<proteinExistence type="predicted"/>
<dbReference type="PANTHER" id="PTHR47718">
    <property type="entry name" value="OS01G0519700 PROTEIN"/>
    <property type="match status" value="1"/>
</dbReference>
<dbReference type="Proteomes" id="UP001497516">
    <property type="component" value="Chromosome 5"/>
</dbReference>
<feature type="region of interest" description="Disordered" evidence="2">
    <location>
        <begin position="752"/>
        <end position="806"/>
    </location>
</feature>
<evidence type="ECO:0000259" key="3">
    <source>
        <dbReference type="PROSITE" id="PS50966"/>
    </source>
</evidence>
<accession>A0AAV2EMU0</accession>
<sequence length="817" mass="95289">MPIDDNGELDDQGSSPMKKGKSIGDVCEEEELYPTSYEFVDEDSSGTPALNEEEEEDKAHKTLDLEDEEARKNIFYRTKDECFDFYKRYAHKKGFGVRIDGEHIRKIKNSKGVVEKNYAYLYYFCNKEGWTSTSKVNMDNQIQSEDKVEERMVCKRKRPRVRDGCPARVRFGWDAAREGFVVYEFVEARSHGLHSTEHMHLHKSNKCMSDAQKKMAQANRDAGMSLSASYQLLADCAGGYQNLRFTKSDQKNHLNTKRQRTMARGEATYLLDYFEDQKDKHPGFFYAVEVDSEEKVANIFWVDSRMREDYALFGDSVSFDTTFRTNKYFCPLGMFVGFNHHRQTCVFGACLMYDETTPSFEWLFVAFSRCMKNKLSITIFTDQDAAMAAALRNEWPTVFHALCTWHILMNAKKHLRKDKAFWKKFQHHISFIFYDVDSEEEFDMAWSTMVSDCFPNSDIADGHQWLERLKKFRHRWCSLWLRDQFTAGMLTTQASESCNAQVRLFLKPRHDLDLFFIHFSSLLADKRRKETESEYNAKQSIPYIMLENSPILQHAAKIFTPNIFERIQKQYLVAESYIIKKLSDNRDDGMIGYLIYMMEDGERSDERVVLVDIYTTTLVCECRMFRTLGVLCRHMIKVMWLLGDFGEVSMRSIPDHYILKRWTLEARGREVVDVDGSVGPSAPNENDAGKGIAMRYRETTAMLNQLAMNMSMADEKDYNKWMGVLKKVCNEANKALSKTITSEDRRSVLITGLTLKEKSNPRSHGKERYQSTNEKERRRKKREYRKRMKSIEVVTPDDTAHSDGHLSDLDDNIAQWL</sequence>
<evidence type="ECO:0000256" key="1">
    <source>
        <dbReference type="PROSITE-ProRule" id="PRU00325"/>
    </source>
</evidence>
<keyword evidence="1" id="KW-0863">Zinc-finger</keyword>
<keyword evidence="5" id="KW-1185">Reference proteome</keyword>
<dbReference type="InterPro" id="IPR007527">
    <property type="entry name" value="Znf_SWIM"/>
</dbReference>
<feature type="compositionally biased region" description="Basic and acidic residues" evidence="2">
    <location>
        <begin position="755"/>
        <end position="776"/>
    </location>
</feature>
<dbReference type="Pfam" id="PF10551">
    <property type="entry name" value="MULE"/>
    <property type="match status" value="1"/>
</dbReference>
<dbReference type="AlphaFoldDB" id="A0AAV2EMU0"/>
<evidence type="ECO:0000313" key="4">
    <source>
        <dbReference type="EMBL" id="CAL1387129.1"/>
    </source>
</evidence>
<dbReference type="InterPro" id="IPR004330">
    <property type="entry name" value="FAR1_DNA_bnd_dom"/>
</dbReference>
<gene>
    <name evidence="4" type="ORF">LTRI10_LOCUS28132</name>
</gene>
<evidence type="ECO:0000313" key="5">
    <source>
        <dbReference type="Proteomes" id="UP001497516"/>
    </source>
</evidence>
<dbReference type="EMBL" id="OZ034818">
    <property type="protein sequence ID" value="CAL1387129.1"/>
    <property type="molecule type" value="Genomic_DNA"/>
</dbReference>
<feature type="compositionally biased region" description="Basic residues" evidence="2">
    <location>
        <begin position="777"/>
        <end position="788"/>
    </location>
</feature>
<keyword evidence="1" id="KW-0862">Zinc</keyword>
<keyword evidence="1" id="KW-0479">Metal-binding</keyword>
<name>A0AAV2EMU0_9ROSI</name>
<dbReference type="PROSITE" id="PS50966">
    <property type="entry name" value="ZF_SWIM"/>
    <property type="match status" value="1"/>
</dbReference>
<feature type="region of interest" description="Disordered" evidence="2">
    <location>
        <begin position="38"/>
        <end position="62"/>
    </location>
</feature>
<dbReference type="PANTHER" id="PTHR47718:SF2">
    <property type="entry name" value="PROTEIN FAR1-RELATED SEQUENCE 5-LIKE"/>
    <property type="match status" value="1"/>
</dbReference>
<dbReference type="GO" id="GO:0008270">
    <property type="term" value="F:zinc ion binding"/>
    <property type="evidence" value="ECO:0007669"/>
    <property type="project" value="UniProtKB-KW"/>
</dbReference>
<feature type="region of interest" description="Disordered" evidence="2">
    <location>
        <begin position="1"/>
        <end position="25"/>
    </location>
</feature>